<evidence type="ECO:0000313" key="1">
    <source>
        <dbReference type="EMBL" id="KAA8528399.1"/>
    </source>
</evidence>
<dbReference type="AlphaFoldDB" id="A0A5J5ADT1"/>
<gene>
    <name evidence="1" type="ORF">F0562_035754</name>
</gene>
<protein>
    <submittedName>
        <fullName evidence="1">Uncharacterized protein</fullName>
    </submittedName>
</protein>
<proteinExistence type="predicted"/>
<reference evidence="1 2" key="1">
    <citation type="submission" date="2019-09" db="EMBL/GenBank/DDBJ databases">
        <title>A chromosome-level genome assembly of the Chinese tupelo Nyssa sinensis.</title>
        <authorList>
            <person name="Yang X."/>
            <person name="Kang M."/>
            <person name="Yang Y."/>
            <person name="Xiong H."/>
            <person name="Wang M."/>
            <person name="Zhang Z."/>
            <person name="Wang Z."/>
            <person name="Wu H."/>
            <person name="Ma T."/>
            <person name="Liu J."/>
            <person name="Xi Z."/>
        </authorList>
    </citation>
    <scope>NUCLEOTIDE SEQUENCE [LARGE SCALE GENOMIC DNA]</scope>
    <source>
        <strain evidence="1">J267</strain>
        <tissue evidence="1">Leaf</tissue>
    </source>
</reference>
<dbReference type="EMBL" id="CM018045">
    <property type="protein sequence ID" value="KAA8528399.1"/>
    <property type="molecule type" value="Genomic_DNA"/>
</dbReference>
<keyword evidence="2" id="KW-1185">Reference proteome</keyword>
<dbReference type="Proteomes" id="UP000325577">
    <property type="component" value="Linkage Group LG21"/>
</dbReference>
<evidence type="ECO:0000313" key="2">
    <source>
        <dbReference type="Proteomes" id="UP000325577"/>
    </source>
</evidence>
<accession>A0A5J5ADT1</accession>
<organism evidence="1 2">
    <name type="scientific">Nyssa sinensis</name>
    <dbReference type="NCBI Taxonomy" id="561372"/>
    <lineage>
        <taxon>Eukaryota</taxon>
        <taxon>Viridiplantae</taxon>
        <taxon>Streptophyta</taxon>
        <taxon>Embryophyta</taxon>
        <taxon>Tracheophyta</taxon>
        <taxon>Spermatophyta</taxon>
        <taxon>Magnoliopsida</taxon>
        <taxon>eudicotyledons</taxon>
        <taxon>Gunneridae</taxon>
        <taxon>Pentapetalae</taxon>
        <taxon>asterids</taxon>
        <taxon>Cornales</taxon>
        <taxon>Nyssaceae</taxon>
        <taxon>Nyssa</taxon>
    </lineage>
</organism>
<sequence>MEIQDIISTAVCGPAPQYSKTVTVTEERGLDSKTFTVKEERGVGGRDGPTVDVALTVTVKEERRLGSCDAPTVAVEDDREKRRMTAKLYREKKKSMSPLAPMTLPFGLKSSAMNSRFSSPVIEILVSRKVGNGQWFNGDNLKKIDQYFSVVDGRD</sequence>
<name>A0A5J5ADT1_9ASTE</name>